<dbReference type="InterPro" id="IPR023608">
    <property type="entry name" value="Transglutaminase_animal"/>
</dbReference>
<dbReference type="SMART" id="SM00460">
    <property type="entry name" value="TGc"/>
    <property type="match status" value="1"/>
</dbReference>
<comment type="similarity">
    <text evidence="1">Belongs to the transglutaminase superfamily. Transglutaminase family.</text>
</comment>
<dbReference type="Gene3D" id="3.90.260.10">
    <property type="entry name" value="Transglutaminase-like"/>
    <property type="match status" value="1"/>
</dbReference>
<sequence length="715" mass="80211">MLLKFFNCTKLAHFITYRKLPASCHFIVSNIAMSRRSSSSDLLVKSVELFKDETTKKHFTSDYETQEMVFRRGFPFKMMITLSRELKATETVEFELRMGGRPMVHHGSLIRLPRIDPKPDEDNVGHNLLASVGDIITVEIHTSAKTTGVGQWLLAMRPYDGRRRLPLVSVTNDIIAVFNPWSKYDPVYLGNESWREEYVLNEQGLQFYGNARRIGQMDWYFGQFEAVVMKACLKLLESRAIRYRDHSDPVELSRHMSALVNSNDDAGVLIGNWSGDYEDGKSPGDWVGSVAILKQYLETGPVKYGQCWVFSGVLTTVLRCFGMPARSVTNFESAHDTDSNLAVDYRFDKSGKSLDNDDSIWNFHVWNDVWMAREDLPEGYGGWQALDATPQEVSDRKFQCGPMPLHAIKEGELGYNYDGLFIYAEVNGSKRYWQQTDTPDEWEDLGADTHSIGKNISTKALNGFTREDVTSQYKYKEGSKEEELSFKIARKFGKFEYIAKKETKPLVKFSTDLPEAVEFGKDINFTVKFENLTKSSQSIFLSAVGKTMQYNGSIVAQIMDQDFTATLPASKSHQFTISLPVSKYLGSVKENNSVKFFFMGGVTGTQSIAHQEVVDFTKPALKIEVPSSAKLGKPVKVKVSFTNPLSIALDGGVFTFEGAGVKDAVTKTVGKVKPKGLCSAEVSIQPRKLGIRRLIVGFSSKNLQGVQGSTEINVS</sequence>
<dbReference type="InterPro" id="IPR013783">
    <property type="entry name" value="Ig-like_fold"/>
</dbReference>
<dbReference type="SUPFAM" id="SSF81296">
    <property type="entry name" value="E set domains"/>
    <property type="match status" value="1"/>
</dbReference>
<keyword evidence="4" id="KW-0808">Transferase</keyword>
<name>A0A6F9DUW9_9ASCI</name>
<dbReference type="InterPro" id="IPR036985">
    <property type="entry name" value="Transglutaminase-like_sf"/>
</dbReference>
<dbReference type="InterPro" id="IPR008958">
    <property type="entry name" value="Transglutaminase_C"/>
</dbReference>
<dbReference type="AlphaFoldDB" id="A0A6F9DUW9"/>
<organism evidence="4">
    <name type="scientific">Phallusia mammillata</name>
    <dbReference type="NCBI Taxonomy" id="59560"/>
    <lineage>
        <taxon>Eukaryota</taxon>
        <taxon>Metazoa</taxon>
        <taxon>Chordata</taxon>
        <taxon>Tunicata</taxon>
        <taxon>Ascidiacea</taxon>
        <taxon>Phlebobranchia</taxon>
        <taxon>Ascidiidae</taxon>
        <taxon>Phallusia</taxon>
    </lineage>
</organism>
<dbReference type="FunFam" id="2.60.40.10:FF:000090">
    <property type="entry name" value="Protein-glutamine gamma-glutamyltransferase 2"/>
    <property type="match status" value="1"/>
</dbReference>
<feature type="domain" description="Transglutaminase-like" evidence="3">
    <location>
        <begin position="299"/>
        <end position="390"/>
    </location>
</feature>
<dbReference type="SUPFAM" id="SSF54001">
    <property type="entry name" value="Cysteine proteinases"/>
    <property type="match status" value="1"/>
</dbReference>
<dbReference type="EMBL" id="LR791067">
    <property type="protein sequence ID" value="CAB3266929.1"/>
    <property type="molecule type" value="mRNA"/>
</dbReference>
<dbReference type="InterPro" id="IPR002931">
    <property type="entry name" value="Transglutaminase-like"/>
</dbReference>
<proteinExistence type="evidence at transcript level"/>
<gene>
    <name evidence="4" type="primary">Tgm1-002</name>
</gene>
<evidence type="ECO:0000256" key="2">
    <source>
        <dbReference type="PIRSR" id="PIRSR000459-1"/>
    </source>
</evidence>
<dbReference type="Pfam" id="PF00927">
    <property type="entry name" value="Transglut_C"/>
    <property type="match status" value="2"/>
</dbReference>
<protein>
    <submittedName>
        <fullName evidence="4">Protein-glutamine gamma-glutamyltransferase K</fullName>
    </submittedName>
</protein>
<dbReference type="PIRSF" id="PIRSF000459">
    <property type="entry name" value="TGM_EBP42"/>
    <property type="match status" value="1"/>
</dbReference>
<dbReference type="Gene3D" id="2.60.40.10">
    <property type="entry name" value="Immunoglobulins"/>
    <property type="match status" value="3"/>
</dbReference>
<dbReference type="Pfam" id="PF01841">
    <property type="entry name" value="Transglut_core"/>
    <property type="match status" value="1"/>
</dbReference>
<feature type="active site" evidence="2">
    <location>
        <position position="307"/>
    </location>
</feature>
<evidence type="ECO:0000259" key="3">
    <source>
        <dbReference type="SMART" id="SM00460"/>
    </source>
</evidence>
<dbReference type="PANTHER" id="PTHR11590:SF81">
    <property type="entry name" value="PROTEIN-GLUTAMINE GAMMA-GLUTAMYLTRANSFERASE K-LIKE ISOFORM X4"/>
    <property type="match status" value="1"/>
</dbReference>
<dbReference type="GO" id="GO:0003810">
    <property type="term" value="F:protein-glutamine gamma-glutamyltransferase activity"/>
    <property type="evidence" value="ECO:0007669"/>
    <property type="project" value="InterPro"/>
</dbReference>
<dbReference type="SUPFAM" id="SSF49309">
    <property type="entry name" value="Transglutaminase, two C-terminal domains"/>
    <property type="match status" value="2"/>
</dbReference>
<dbReference type="InterPro" id="IPR050779">
    <property type="entry name" value="Transglutaminase"/>
</dbReference>
<reference evidence="4" key="1">
    <citation type="submission" date="2020-04" db="EMBL/GenBank/DDBJ databases">
        <authorList>
            <person name="Neveu A P."/>
        </authorList>
    </citation>
    <scope>NUCLEOTIDE SEQUENCE</scope>
    <source>
        <tissue evidence="4">Whole embryo</tissue>
    </source>
</reference>
<evidence type="ECO:0000313" key="4">
    <source>
        <dbReference type="EMBL" id="CAB3266929.1"/>
    </source>
</evidence>
<dbReference type="InterPro" id="IPR014756">
    <property type="entry name" value="Ig_E-set"/>
</dbReference>
<feature type="active site" evidence="2">
    <location>
        <position position="387"/>
    </location>
</feature>
<dbReference type="FunFam" id="3.90.260.10:FF:000002">
    <property type="entry name" value="Erythrocyte membrane protein band 4.2"/>
    <property type="match status" value="1"/>
</dbReference>
<evidence type="ECO:0000256" key="1">
    <source>
        <dbReference type="ARBA" id="ARBA00005968"/>
    </source>
</evidence>
<dbReference type="PANTHER" id="PTHR11590">
    <property type="entry name" value="PROTEIN-GLUTAMINE GAMMA-GLUTAMYLTRANSFERASE"/>
    <property type="match status" value="1"/>
</dbReference>
<dbReference type="InterPro" id="IPR001102">
    <property type="entry name" value="Transglutaminase_N"/>
</dbReference>
<accession>A0A6F9DUW9</accession>
<dbReference type="Pfam" id="PF00868">
    <property type="entry name" value="Transglut_N"/>
    <property type="match status" value="1"/>
</dbReference>
<dbReference type="InterPro" id="IPR038765">
    <property type="entry name" value="Papain-like_cys_pep_sf"/>
</dbReference>
<dbReference type="InterPro" id="IPR036238">
    <property type="entry name" value="Transglutaminase_C_sf"/>
</dbReference>
<feature type="active site" evidence="2">
    <location>
        <position position="364"/>
    </location>
</feature>